<dbReference type="STRING" id="2020962.A0A2N1JEN0"/>
<evidence type="ECO:0000256" key="11">
    <source>
        <dbReference type="ARBA" id="ARBA00029848"/>
    </source>
</evidence>
<keyword evidence="5" id="KW-0677">Repeat</keyword>
<evidence type="ECO:0000256" key="3">
    <source>
        <dbReference type="ARBA" id="ARBA00019928"/>
    </source>
</evidence>
<sequence>MAKARSRRMPSVGSSGPGNMSYSRNAAPVAAELTDDQRAEIREAFELFDTDKDGAIDYHELKVAMRALGFDLKKPDVLKILRENDASGSGLMEWKDFERIMVDRIASRDPREEIQRAFSLFDDDGTGKISVRNLKRVAKELGENIDEEELQAMIDEFDLDQDGEIDAREFEQIMMDDPIMTGARNQFYEFYRQSSIGMQLTDALDELIQSGHINPILAMKVLEQFDKSISETLATNVKSKGTVKGHLHNYRLCDEVWTFNVKDAMFKMDNGETLSVDRAKIVACKLGENANR</sequence>
<dbReference type="GO" id="GO:0005825">
    <property type="term" value="C:half bridge of spindle pole body"/>
    <property type="evidence" value="ECO:0007669"/>
    <property type="project" value="UniProtKB-ARBA"/>
</dbReference>
<evidence type="ECO:0000256" key="12">
    <source>
        <dbReference type="ARBA" id="ARBA00032215"/>
    </source>
</evidence>
<dbReference type="FunFam" id="1.10.238.10:FF:000077">
    <property type="entry name" value="Centrin 1"/>
    <property type="match status" value="1"/>
</dbReference>
<dbReference type="InterPro" id="IPR018247">
    <property type="entry name" value="EF_Hand_1_Ca_BS"/>
</dbReference>
<dbReference type="FunFam" id="1.10.287.190:FF:000001">
    <property type="entry name" value="Transcription initiation factor IIA subunit 2"/>
    <property type="match status" value="1"/>
</dbReference>
<dbReference type="InterPro" id="IPR011992">
    <property type="entry name" value="EF-hand-dom_pair"/>
</dbReference>
<protein>
    <recommendedName>
        <fullName evidence="3">Transcription initiation factor IIA subunit 2</fullName>
    </recommendedName>
    <alternativeName>
        <fullName evidence="12">General transcription factor IIA subunit 2</fullName>
    </alternativeName>
    <alternativeName>
        <fullName evidence="11">Transcription initiation factor IIA small chain</fullName>
    </alternativeName>
</protein>
<keyword evidence="6" id="KW-0106">Calcium</keyword>
<comment type="subcellular location">
    <subcellularLocation>
        <location evidence="1">Nucleus</location>
    </subcellularLocation>
</comment>
<evidence type="ECO:0000256" key="7">
    <source>
        <dbReference type="ARBA" id="ARBA00023015"/>
    </source>
</evidence>
<dbReference type="InterPro" id="IPR009088">
    <property type="entry name" value="TFIIA_b-brl"/>
</dbReference>
<dbReference type="PROSITE" id="PS50222">
    <property type="entry name" value="EF_HAND_2"/>
    <property type="match status" value="3"/>
</dbReference>
<keyword evidence="7" id="KW-0805">Transcription regulation</keyword>
<dbReference type="SUPFAM" id="SSF47396">
    <property type="entry name" value="Transcription factor IIA (TFIIA), alpha-helical domain"/>
    <property type="match status" value="1"/>
</dbReference>
<evidence type="ECO:0000313" key="15">
    <source>
        <dbReference type="EMBL" id="PKI85003.1"/>
    </source>
</evidence>
<dbReference type="InterPro" id="IPR002048">
    <property type="entry name" value="EF_hand_dom"/>
</dbReference>
<evidence type="ECO:0000313" key="16">
    <source>
        <dbReference type="Proteomes" id="UP000232875"/>
    </source>
</evidence>
<dbReference type="EMBL" id="KZ454988">
    <property type="protein sequence ID" value="PKI85003.1"/>
    <property type="molecule type" value="Genomic_DNA"/>
</dbReference>
<keyword evidence="4" id="KW-0479">Metal-binding</keyword>
<dbReference type="Gene3D" id="1.10.287.190">
    <property type="entry name" value="Transcription factor IIA gamma subunit, alpha-helical domain"/>
    <property type="match status" value="1"/>
</dbReference>
<dbReference type="GO" id="GO:0030474">
    <property type="term" value="P:spindle pole body duplication"/>
    <property type="evidence" value="ECO:0007669"/>
    <property type="project" value="UniProtKB-ARBA"/>
</dbReference>
<dbReference type="Proteomes" id="UP000232875">
    <property type="component" value="Unassembled WGS sequence"/>
</dbReference>
<dbReference type="AlphaFoldDB" id="A0A2N1JEN0"/>
<dbReference type="Gene3D" id="1.10.238.10">
    <property type="entry name" value="EF-hand"/>
    <property type="match status" value="2"/>
</dbReference>
<evidence type="ECO:0000256" key="8">
    <source>
        <dbReference type="ARBA" id="ARBA00023163"/>
    </source>
</evidence>
<dbReference type="OrthoDB" id="26525at2759"/>
<dbReference type="GO" id="GO:0006367">
    <property type="term" value="P:transcription initiation at RNA polymerase II promoter"/>
    <property type="evidence" value="ECO:0007669"/>
    <property type="project" value="InterPro"/>
</dbReference>
<keyword evidence="9" id="KW-0539">Nucleus</keyword>
<evidence type="ECO:0000259" key="14">
    <source>
        <dbReference type="PROSITE" id="PS50222"/>
    </source>
</evidence>
<comment type="function">
    <text evidence="10">TFIIA is a component of the transcription machinery of RNA polymerase II and plays an important role in transcriptional activation. TFIIA in a complex with TBP mediates transcriptional activity.</text>
</comment>
<dbReference type="Pfam" id="PF13499">
    <property type="entry name" value="EF-hand_7"/>
    <property type="match status" value="2"/>
</dbReference>
<evidence type="ECO:0000256" key="1">
    <source>
        <dbReference type="ARBA" id="ARBA00004123"/>
    </source>
</evidence>
<evidence type="ECO:0000256" key="2">
    <source>
        <dbReference type="ARBA" id="ARBA00007675"/>
    </source>
</evidence>
<evidence type="ECO:0000256" key="13">
    <source>
        <dbReference type="SAM" id="MobiDB-lite"/>
    </source>
</evidence>
<organism evidence="15 16">
    <name type="scientific">Malassezia vespertilionis</name>
    <dbReference type="NCBI Taxonomy" id="2020962"/>
    <lineage>
        <taxon>Eukaryota</taxon>
        <taxon>Fungi</taxon>
        <taxon>Dikarya</taxon>
        <taxon>Basidiomycota</taxon>
        <taxon>Ustilaginomycotina</taxon>
        <taxon>Malasseziomycetes</taxon>
        <taxon>Malasseziales</taxon>
        <taxon>Malasseziaceae</taxon>
        <taxon>Malassezia</taxon>
    </lineage>
</organism>
<dbReference type="GO" id="GO:0005672">
    <property type="term" value="C:transcription factor TFIIA complex"/>
    <property type="evidence" value="ECO:0007669"/>
    <property type="project" value="InterPro"/>
</dbReference>
<dbReference type="InterPro" id="IPR015871">
    <property type="entry name" value="TFIIA_gsu_C"/>
</dbReference>
<evidence type="ECO:0000256" key="5">
    <source>
        <dbReference type="ARBA" id="ARBA00022737"/>
    </source>
</evidence>
<feature type="domain" description="EF-hand" evidence="14">
    <location>
        <begin position="145"/>
        <end position="180"/>
    </location>
</feature>
<dbReference type="CDD" id="cd10145">
    <property type="entry name" value="TFIIA_gamma_N"/>
    <property type="match status" value="1"/>
</dbReference>
<dbReference type="CDD" id="cd10014">
    <property type="entry name" value="TFIIA_gamma_C"/>
    <property type="match status" value="1"/>
</dbReference>
<evidence type="ECO:0000256" key="9">
    <source>
        <dbReference type="ARBA" id="ARBA00023242"/>
    </source>
</evidence>
<evidence type="ECO:0000256" key="6">
    <source>
        <dbReference type="ARBA" id="ARBA00022837"/>
    </source>
</evidence>
<name>A0A2N1JEN0_9BASI</name>
<feature type="domain" description="EF-hand" evidence="14">
    <location>
        <begin position="109"/>
        <end position="144"/>
    </location>
</feature>
<accession>A0A2N1JEN0</accession>
<dbReference type="PROSITE" id="PS00018">
    <property type="entry name" value="EF_HAND_1"/>
    <property type="match status" value="3"/>
</dbReference>
<dbReference type="PANTHER" id="PTHR23050">
    <property type="entry name" value="CALCIUM BINDING PROTEIN"/>
    <property type="match status" value="1"/>
</dbReference>
<evidence type="ECO:0000256" key="4">
    <source>
        <dbReference type="ARBA" id="ARBA00022723"/>
    </source>
</evidence>
<comment type="similarity">
    <text evidence="2">Belongs to the TFIIA subunit 2 family.</text>
</comment>
<dbReference type="Pfam" id="PF02751">
    <property type="entry name" value="TFIIA_gamma_C"/>
    <property type="match status" value="1"/>
</dbReference>
<dbReference type="InterPro" id="IPR009083">
    <property type="entry name" value="TFIIA_a-hlx"/>
</dbReference>
<dbReference type="SMART" id="SM00054">
    <property type="entry name" value="EFh"/>
    <property type="match status" value="4"/>
</dbReference>
<feature type="region of interest" description="Disordered" evidence="13">
    <location>
        <begin position="1"/>
        <end position="23"/>
    </location>
</feature>
<gene>
    <name evidence="15" type="primary">CDC31</name>
    <name evidence="15" type="ORF">MVES_001011</name>
</gene>
<reference evidence="15 16" key="1">
    <citation type="submission" date="2017-10" db="EMBL/GenBank/DDBJ databases">
        <title>A novel species of cold-tolerant Malassezia isolated from bats.</title>
        <authorList>
            <person name="Lorch J.M."/>
            <person name="Palmer J.M."/>
            <person name="Vanderwolf K.J."/>
            <person name="Schmidt K.Z."/>
            <person name="Verant M.L."/>
            <person name="Weller T.J."/>
            <person name="Blehert D.S."/>
        </authorList>
    </citation>
    <scope>NUCLEOTIDE SEQUENCE [LARGE SCALE GENOMIC DNA]</scope>
    <source>
        <strain evidence="15 16">NWHC:44797-103</strain>
    </source>
</reference>
<dbReference type="SUPFAM" id="SSF47473">
    <property type="entry name" value="EF-hand"/>
    <property type="match status" value="1"/>
</dbReference>
<feature type="compositionally biased region" description="Polar residues" evidence="13">
    <location>
        <begin position="12"/>
        <end position="23"/>
    </location>
</feature>
<dbReference type="Gene3D" id="2.30.18.10">
    <property type="entry name" value="Transcription factor IIA (TFIIA), beta-barrel domain"/>
    <property type="match status" value="1"/>
</dbReference>
<dbReference type="InterPro" id="IPR050145">
    <property type="entry name" value="Centrin_CML-like"/>
</dbReference>
<evidence type="ECO:0000256" key="10">
    <source>
        <dbReference type="ARBA" id="ARBA00024733"/>
    </source>
</evidence>
<dbReference type="InterPro" id="IPR015872">
    <property type="entry name" value="TFIIA_gsu_N"/>
</dbReference>
<keyword evidence="8" id="KW-0804">Transcription</keyword>
<dbReference type="GO" id="GO:0005509">
    <property type="term" value="F:calcium ion binding"/>
    <property type="evidence" value="ECO:0007669"/>
    <property type="project" value="InterPro"/>
</dbReference>
<dbReference type="SUPFAM" id="SSF50784">
    <property type="entry name" value="Transcription factor IIA (TFIIA), beta-barrel domain"/>
    <property type="match status" value="1"/>
</dbReference>
<dbReference type="CDD" id="cd00051">
    <property type="entry name" value="EFh"/>
    <property type="match status" value="1"/>
</dbReference>
<keyword evidence="16" id="KW-1185">Reference proteome</keyword>
<dbReference type="Pfam" id="PF02268">
    <property type="entry name" value="TFIIA_gamma_N"/>
    <property type="match status" value="1"/>
</dbReference>
<proteinExistence type="inferred from homology"/>
<feature type="domain" description="EF-hand" evidence="14">
    <location>
        <begin position="36"/>
        <end position="71"/>
    </location>
</feature>